<name>A0ABZ2KEM2_9BACT</name>
<dbReference type="RefSeq" id="WP_394846638.1">
    <property type="nucleotide sequence ID" value="NZ_CP089982.1"/>
</dbReference>
<organism evidence="1 2">
    <name type="scientific">Pendulispora brunnea</name>
    <dbReference type="NCBI Taxonomy" id="2905690"/>
    <lineage>
        <taxon>Bacteria</taxon>
        <taxon>Pseudomonadati</taxon>
        <taxon>Myxococcota</taxon>
        <taxon>Myxococcia</taxon>
        <taxon>Myxococcales</taxon>
        <taxon>Sorangiineae</taxon>
        <taxon>Pendulisporaceae</taxon>
        <taxon>Pendulispora</taxon>
    </lineage>
</organism>
<keyword evidence="2" id="KW-1185">Reference proteome</keyword>
<proteinExistence type="predicted"/>
<sequence>MQPLKAQVRNGRLVLDEPTDLPEGEVVELWPACIDGEDLDDEERVALNAELEAAEREYAEMGGVSEEQLWATLRASR</sequence>
<evidence type="ECO:0000313" key="2">
    <source>
        <dbReference type="Proteomes" id="UP001379533"/>
    </source>
</evidence>
<protein>
    <recommendedName>
        <fullName evidence="3">Addiction module component</fullName>
    </recommendedName>
</protein>
<reference evidence="1 2" key="1">
    <citation type="submission" date="2021-12" db="EMBL/GenBank/DDBJ databases">
        <title>Discovery of the Pendulisporaceae a myxobacterial family with distinct sporulation behavior and unique specialized metabolism.</title>
        <authorList>
            <person name="Garcia R."/>
            <person name="Popoff A."/>
            <person name="Bader C.D."/>
            <person name="Loehr J."/>
            <person name="Walesch S."/>
            <person name="Walt C."/>
            <person name="Boldt J."/>
            <person name="Bunk B."/>
            <person name="Haeckl F.J.F.P.J."/>
            <person name="Gunesch A.P."/>
            <person name="Birkelbach J."/>
            <person name="Nuebel U."/>
            <person name="Pietschmann T."/>
            <person name="Bach T."/>
            <person name="Mueller R."/>
        </authorList>
    </citation>
    <scope>NUCLEOTIDE SEQUENCE [LARGE SCALE GENOMIC DNA]</scope>
    <source>
        <strain evidence="1 2">MSr12523</strain>
    </source>
</reference>
<evidence type="ECO:0000313" key="1">
    <source>
        <dbReference type="EMBL" id="WXA96025.1"/>
    </source>
</evidence>
<dbReference type="Proteomes" id="UP001379533">
    <property type="component" value="Chromosome"/>
</dbReference>
<gene>
    <name evidence="1" type="ORF">LZC95_04125</name>
</gene>
<accession>A0ABZ2KEM2</accession>
<dbReference type="EMBL" id="CP089982">
    <property type="protein sequence ID" value="WXA96025.1"/>
    <property type="molecule type" value="Genomic_DNA"/>
</dbReference>
<evidence type="ECO:0008006" key="3">
    <source>
        <dbReference type="Google" id="ProtNLM"/>
    </source>
</evidence>